<keyword evidence="1" id="KW-0862">Zinc</keyword>
<accession>A0ABU2H1U1</accession>
<dbReference type="InterPro" id="IPR024078">
    <property type="entry name" value="LmbE-like_dom_sf"/>
</dbReference>
<evidence type="ECO:0000313" key="3">
    <source>
        <dbReference type="Proteomes" id="UP001250214"/>
    </source>
</evidence>
<dbReference type="RefSeq" id="WP_310910341.1">
    <property type="nucleotide sequence ID" value="NZ_JAVLVT010000001.1"/>
</dbReference>
<evidence type="ECO:0000313" key="2">
    <source>
        <dbReference type="EMBL" id="MDS1268830.1"/>
    </source>
</evidence>
<keyword evidence="3" id="KW-1185">Reference proteome</keyword>
<dbReference type="Gene3D" id="3.40.50.10320">
    <property type="entry name" value="LmbE-like"/>
    <property type="match status" value="1"/>
</dbReference>
<dbReference type="PANTHER" id="PTHR12993">
    <property type="entry name" value="N-ACETYLGLUCOSAMINYL-PHOSPHATIDYLINOSITOL DE-N-ACETYLASE-RELATED"/>
    <property type="match status" value="1"/>
</dbReference>
<evidence type="ECO:0000256" key="1">
    <source>
        <dbReference type="ARBA" id="ARBA00022833"/>
    </source>
</evidence>
<protein>
    <submittedName>
        <fullName evidence="2">PIG-L deacetylase family protein</fullName>
    </submittedName>
</protein>
<dbReference type="Pfam" id="PF02585">
    <property type="entry name" value="PIG-L"/>
    <property type="match status" value="1"/>
</dbReference>
<name>A0ABU2H1U1_9ACTN</name>
<dbReference type="InterPro" id="IPR003737">
    <property type="entry name" value="GlcNAc_PI_deacetylase-related"/>
</dbReference>
<dbReference type="Proteomes" id="UP001250214">
    <property type="component" value="Unassembled WGS sequence"/>
</dbReference>
<dbReference type="PANTHER" id="PTHR12993:SF28">
    <property type="entry name" value="LMBE FAMILY PROTEIN"/>
    <property type="match status" value="1"/>
</dbReference>
<gene>
    <name evidence="2" type="ORF">RIF23_00825</name>
</gene>
<dbReference type="EMBL" id="JAVLVT010000001">
    <property type="protein sequence ID" value="MDS1268830.1"/>
    <property type="molecule type" value="Genomic_DNA"/>
</dbReference>
<reference evidence="3" key="1">
    <citation type="submission" date="2023-07" db="EMBL/GenBank/DDBJ databases">
        <title>Novel species in the genus Lipingzhangella isolated from Sambhar Salt Lake.</title>
        <authorList>
            <person name="Jiya N."/>
            <person name="Kajale S."/>
            <person name="Sharma A."/>
        </authorList>
    </citation>
    <scope>NUCLEOTIDE SEQUENCE [LARGE SCALE GENOMIC DNA]</scope>
    <source>
        <strain evidence="3">LS1_29</strain>
    </source>
</reference>
<proteinExistence type="predicted"/>
<organism evidence="2 3">
    <name type="scientific">Lipingzhangella rawalii</name>
    <dbReference type="NCBI Taxonomy" id="2055835"/>
    <lineage>
        <taxon>Bacteria</taxon>
        <taxon>Bacillati</taxon>
        <taxon>Actinomycetota</taxon>
        <taxon>Actinomycetes</taxon>
        <taxon>Streptosporangiales</taxon>
        <taxon>Nocardiopsidaceae</taxon>
        <taxon>Lipingzhangella</taxon>
    </lineage>
</organism>
<comment type="caution">
    <text evidence="2">The sequence shown here is derived from an EMBL/GenBank/DDBJ whole genome shotgun (WGS) entry which is preliminary data.</text>
</comment>
<dbReference type="SUPFAM" id="SSF102588">
    <property type="entry name" value="LmbE-like"/>
    <property type="match status" value="1"/>
</dbReference>
<sequence length="245" mass="26279">MTDTSAGTEALPNDWSRVLGVVAHPDDLEYGASAALARMSRAGAHVTELLVTRGEAGIDSIPPEECAPIRMREQEAAGSAVGASGVEFLEFPDGALEYGLPLRRQLARAIRVHRPDLVISLNFRESFEEGGSFNHPDHRALGPALLDAVVDAANRWMFPDLAQDGLPPWKGVRYVAFANPPHPTHHVELSEADLQAGIASLVAHEVYFANLDQTMDAESFLREIAERNGAAAGVPLAAAFEAIPC</sequence>